<name>A0A1V3WEN6_MYCKA</name>
<protein>
    <submittedName>
        <fullName evidence="2">Uncharacterized protein</fullName>
    </submittedName>
</protein>
<evidence type="ECO:0000256" key="1">
    <source>
        <dbReference type="SAM" id="MobiDB-lite"/>
    </source>
</evidence>
<proteinExistence type="predicted"/>
<evidence type="ECO:0000313" key="3">
    <source>
        <dbReference type="Proteomes" id="UP000188532"/>
    </source>
</evidence>
<sequence length="46" mass="4651">MATVESFGQGRPGAPAGLPPTPQTSNRLTRPATGQPYGIAVRMVGG</sequence>
<gene>
    <name evidence="2" type="ORF">BZL29_8165</name>
</gene>
<feature type="region of interest" description="Disordered" evidence="1">
    <location>
        <begin position="1"/>
        <end position="46"/>
    </location>
</feature>
<reference evidence="2 3" key="1">
    <citation type="submission" date="2017-02" db="EMBL/GenBank/DDBJ databases">
        <title>Complete genome sequences of Mycobacterium kansasii strains isolated from rhesus macaques.</title>
        <authorList>
            <person name="Panda A."/>
            <person name="Nagaraj S."/>
            <person name="Zhao X."/>
            <person name="Tettelin H."/>
            <person name="Detolla L.J."/>
        </authorList>
    </citation>
    <scope>NUCLEOTIDE SEQUENCE [LARGE SCALE GENOMIC DNA]</scope>
    <source>
        <strain evidence="2 3">11-3469</strain>
    </source>
</reference>
<dbReference type="AlphaFoldDB" id="A0A1V3WEN6"/>
<dbReference type="Proteomes" id="UP000188532">
    <property type="component" value="Unassembled WGS sequence"/>
</dbReference>
<dbReference type="EMBL" id="MVBN01000012">
    <property type="protein sequence ID" value="OOK64731.1"/>
    <property type="molecule type" value="Genomic_DNA"/>
</dbReference>
<organism evidence="2 3">
    <name type="scientific">Mycobacterium kansasii</name>
    <dbReference type="NCBI Taxonomy" id="1768"/>
    <lineage>
        <taxon>Bacteria</taxon>
        <taxon>Bacillati</taxon>
        <taxon>Actinomycetota</taxon>
        <taxon>Actinomycetes</taxon>
        <taxon>Mycobacteriales</taxon>
        <taxon>Mycobacteriaceae</taxon>
        <taxon>Mycobacterium</taxon>
    </lineage>
</organism>
<evidence type="ECO:0000313" key="2">
    <source>
        <dbReference type="EMBL" id="OOK64731.1"/>
    </source>
</evidence>
<accession>A0A1V3WEN6</accession>
<comment type="caution">
    <text evidence="2">The sequence shown here is derived from an EMBL/GenBank/DDBJ whole genome shotgun (WGS) entry which is preliminary data.</text>
</comment>